<keyword evidence="2" id="KW-1185">Reference proteome</keyword>
<proteinExistence type="predicted"/>
<reference evidence="1 2" key="1">
    <citation type="journal article" date="2013" name="Nat. Genet.">
        <title>The genome of the hydatid tapeworm Echinococcus granulosus.</title>
        <authorList>
            <person name="Zheng H."/>
            <person name="Zhang W."/>
            <person name="Zhang L."/>
            <person name="Zhang Z."/>
            <person name="Li J."/>
            <person name="Lu G."/>
            <person name="Zhu Y."/>
            <person name="Wang Y."/>
            <person name="Huang Y."/>
            <person name="Liu J."/>
            <person name="Kang H."/>
            <person name="Chen J."/>
            <person name="Wang L."/>
            <person name="Chen A."/>
            <person name="Yu S."/>
            <person name="Gao Z."/>
            <person name="Jin L."/>
            <person name="Gu W."/>
            <person name="Wang Z."/>
            <person name="Zhao L."/>
            <person name="Shi B."/>
            <person name="Wen H."/>
            <person name="Lin R."/>
            <person name="Jones M.K."/>
            <person name="Brejova B."/>
            <person name="Vinar T."/>
            <person name="Zhao G."/>
            <person name="McManus D.P."/>
            <person name="Chen Z."/>
            <person name="Zhou Y."/>
            <person name="Wang S."/>
        </authorList>
    </citation>
    <scope>NUCLEOTIDE SEQUENCE [LARGE SCALE GENOMIC DNA]</scope>
</reference>
<accession>W6U7P2</accession>
<dbReference type="AlphaFoldDB" id="W6U7P2"/>
<comment type="caution">
    <text evidence="1">The sequence shown here is derived from an EMBL/GenBank/DDBJ whole genome shotgun (WGS) entry which is preliminary data.</text>
</comment>
<dbReference type="EMBL" id="APAU02000262">
    <property type="protein sequence ID" value="EUB54392.1"/>
    <property type="molecule type" value="Genomic_DNA"/>
</dbReference>
<evidence type="ECO:0000313" key="2">
    <source>
        <dbReference type="Proteomes" id="UP000019149"/>
    </source>
</evidence>
<dbReference type="GeneID" id="36346464"/>
<organism evidence="1 2">
    <name type="scientific">Echinococcus granulosus</name>
    <name type="common">Hydatid tapeworm</name>
    <dbReference type="NCBI Taxonomy" id="6210"/>
    <lineage>
        <taxon>Eukaryota</taxon>
        <taxon>Metazoa</taxon>
        <taxon>Spiralia</taxon>
        <taxon>Lophotrochozoa</taxon>
        <taxon>Platyhelminthes</taxon>
        <taxon>Cestoda</taxon>
        <taxon>Eucestoda</taxon>
        <taxon>Cyclophyllidea</taxon>
        <taxon>Taeniidae</taxon>
        <taxon>Echinococcus</taxon>
        <taxon>Echinococcus granulosus group</taxon>
    </lineage>
</organism>
<evidence type="ECO:0000313" key="1">
    <source>
        <dbReference type="EMBL" id="EUB54392.1"/>
    </source>
</evidence>
<name>W6U7P2_ECHGR</name>
<dbReference type="KEGG" id="egl:EGR_10749"/>
<dbReference type="Proteomes" id="UP000019149">
    <property type="component" value="Unassembled WGS sequence"/>
</dbReference>
<gene>
    <name evidence="1" type="ORF">EGR_10749</name>
</gene>
<protein>
    <submittedName>
        <fullName evidence="1">Uncharacterized protein</fullName>
    </submittedName>
</protein>
<sequence length="69" mass="8229">MSTWIIQSTAHSYIPVLESNGLYTESKRYSKILVLKEGKKKREKEERRGRKAFLFRIIFDYLAKKLNGY</sequence>
<dbReference type="CTD" id="36346464"/>
<dbReference type="RefSeq" id="XP_024345588.1">
    <property type="nucleotide sequence ID" value="XM_024499998.1"/>
</dbReference>